<feature type="chain" id="PRO_5020223341" description="Dienelactone hydrolase domain-containing protein" evidence="4">
    <location>
        <begin position="23"/>
        <end position="604"/>
    </location>
</feature>
<evidence type="ECO:0000259" key="5">
    <source>
        <dbReference type="Pfam" id="PF01738"/>
    </source>
</evidence>
<dbReference type="Gene3D" id="3.40.50.1820">
    <property type="entry name" value="alpha/beta hydrolase"/>
    <property type="match status" value="1"/>
</dbReference>
<dbReference type="PANTHER" id="PTHR10272">
    <property type="entry name" value="PLATELET-ACTIVATING FACTOR ACETYLHYDROLASE"/>
    <property type="match status" value="1"/>
</dbReference>
<reference evidence="6 7" key="1">
    <citation type="submission" date="2019-04" db="EMBL/GenBank/DDBJ databases">
        <title>Lacinutrix sp. nov., isolated from marine water.</title>
        <authorList>
            <person name="Kim W."/>
        </authorList>
    </citation>
    <scope>NUCLEOTIDE SEQUENCE [LARGE SCALE GENOMIC DNA]</scope>
    <source>
        <strain evidence="6 7">CAU 1491</strain>
    </source>
</reference>
<dbReference type="Gene3D" id="1.25.40.10">
    <property type="entry name" value="Tetratricopeptide repeat domain"/>
    <property type="match status" value="1"/>
</dbReference>
<dbReference type="RefSeq" id="WP_136844538.1">
    <property type="nucleotide sequence ID" value="NZ_SUPL01000007.1"/>
</dbReference>
<evidence type="ECO:0000313" key="7">
    <source>
        <dbReference type="Proteomes" id="UP000307657"/>
    </source>
</evidence>
<evidence type="ECO:0000256" key="3">
    <source>
        <dbReference type="ARBA" id="ARBA00023098"/>
    </source>
</evidence>
<gene>
    <name evidence="6" type="ORF">E5167_12720</name>
</gene>
<evidence type="ECO:0000256" key="4">
    <source>
        <dbReference type="SAM" id="SignalP"/>
    </source>
</evidence>
<evidence type="ECO:0000256" key="1">
    <source>
        <dbReference type="ARBA" id="ARBA00022801"/>
    </source>
</evidence>
<keyword evidence="4" id="KW-0732">Signal</keyword>
<evidence type="ECO:0000313" key="6">
    <source>
        <dbReference type="EMBL" id="TJY33359.1"/>
    </source>
</evidence>
<keyword evidence="3" id="KW-0443">Lipid metabolism</keyword>
<dbReference type="Proteomes" id="UP000307657">
    <property type="component" value="Unassembled WGS sequence"/>
</dbReference>
<proteinExistence type="predicted"/>
<dbReference type="PANTHER" id="PTHR10272:SF0">
    <property type="entry name" value="PLATELET-ACTIVATING FACTOR ACETYLHYDROLASE"/>
    <property type="match status" value="1"/>
</dbReference>
<accession>A0A4V6WE83</accession>
<feature type="domain" description="Dienelactone hydrolase" evidence="5">
    <location>
        <begin position="163"/>
        <end position="256"/>
    </location>
</feature>
<dbReference type="Pfam" id="PF01738">
    <property type="entry name" value="DLH"/>
    <property type="match status" value="1"/>
</dbReference>
<protein>
    <recommendedName>
        <fullName evidence="5">Dienelactone hydrolase domain-containing protein</fullName>
    </recommendedName>
</protein>
<dbReference type="InterPro" id="IPR029058">
    <property type="entry name" value="AB_hydrolase_fold"/>
</dbReference>
<dbReference type="SUPFAM" id="SSF48452">
    <property type="entry name" value="TPR-like"/>
    <property type="match status" value="1"/>
</dbReference>
<name>A0A4V6WE83_9FLAO</name>
<dbReference type="EMBL" id="SUPL01000007">
    <property type="protein sequence ID" value="TJY33359.1"/>
    <property type="molecule type" value="Genomic_DNA"/>
</dbReference>
<organism evidence="6 7">
    <name type="scientific">Pontimicrobium aquaticum</name>
    <dbReference type="NCBI Taxonomy" id="2565367"/>
    <lineage>
        <taxon>Bacteria</taxon>
        <taxon>Pseudomonadati</taxon>
        <taxon>Bacteroidota</taxon>
        <taxon>Flavobacteriia</taxon>
        <taxon>Flavobacteriales</taxon>
        <taxon>Flavobacteriaceae</taxon>
        <taxon>Pontimicrobium</taxon>
    </lineage>
</organism>
<dbReference type="SUPFAM" id="SSF53474">
    <property type="entry name" value="alpha/beta-Hydrolases"/>
    <property type="match status" value="1"/>
</dbReference>
<comment type="caution">
    <text evidence="6">The sequence shown here is derived from an EMBL/GenBank/DDBJ whole genome shotgun (WGS) entry which is preliminary data.</text>
</comment>
<sequence>MKKNLYLVIAIAICTLTSYSQSIVTNHLKYGEFSVGYKVFHEYDYSRSFHSKYDYYGNPANNTIGRPMQISMWYPAEANNTLKKMQLKDYIGYSASEIDFSKNTLKDRLVAINNFIKTVDASKQDLITNLLNKKTYSVLNAEEMANDFPIIIYAPPMNTSATDNYIICEYLASKGYIVVSALAKGQYTALQDRTVATVHTQAEDLAFLLGFAKKTYTNNNIGVFGFSLGGLANIVFATKNKAIDATISLDGSVMSQGWLNTIKDSKLYNPEEFTSNLLLIGKNLSAPEQNPSIFYDRVKYADKALIRYNHNQHSYFSGLNLLYEMILDDTLTFKEKETNYAFYAEMTKYVGDFFDQYLKNKNTFKEFDKKLYKHNFVFKKGLRKPLDPKSIGKTIIDKGFDYTNKVINDILKHETQYLKKLDWRELLQASISLKNNERLDEAIETLLLSNKVFPNWFVTNHQLGKLYLEKENETLAEACFRTALKDNPRHFESLQALNDINKEVTDYHKTKIDNTVPYLGKYVVDKERYRNIYIENDKLYLSSNYWDEPVELWPYTTNTFLVESDNPRNNMQVLFQFDDDNNVKSLSIRGLNSGRINEPNLKKD</sequence>
<keyword evidence="7" id="KW-1185">Reference proteome</keyword>
<dbReference type="InterPro" id="IPR002925">
    <property type="entry name" value="Dienelactn_hydro"/>
</dbReference>
<dbReference type="GO" id="GO:0016042">
    <property type="term" value="P:lipid catabolic process"/>
    <property type="evidence" value="ECO:0007669"/>
    <property type="project" value="UniProtKB-KW"/>
</dbReference>
<dbReference type="OrthoDB" id="9814760at2"/>
<keyword evidence="2" id="KW-0442">Lipid degradation</keyword>
<dbReference type="GO" id="GO:0003847">
    <property type="term" value="F:1-alkyl-2-acetylglycerophosphocholine esterase activity"/>
    <property type="evidence" value="ECO:0007669"/>
    <property type="project" value="TreeGrafter"/>
</dbReference>
<feature type="signal peptide" evidence="4">
    <location>
        <begin position="1"/>
        <end position="22"/>
    </location>
</feature>
<dbReference type="AlphaFoldDB" id="A0A4V6WE83"/>
<keyword evidence="1" id="KW-0378">Hydrolase</keyword>
<evidence type="ECO:0000256" key="2">
    <source>
        <dbReference type="ARBA" id="ARBA00022963"/>
    </source>
</evidence>
<dbReference type="InterPro" id="IPR011990">
    <property type="entry name" value="TPR-like_helical_dom_sf"/>
</dbReference>